<dbReference type="PANTHER" id="PTHR37610">
    <property type="entry name" value="CCHC-TYPE DOMAIN-CONTAINING PROTEIN"/>
    <property type="match status" value="1"/>
</dbReference>
<dbReference type="InParanoid" id="A0A1Q3CWR9"/>
<protein>
    <submittedName>
        <fullName evidence="2">UBN2_3 domain-containing protein</fullName>
    </submittedName>
</protein>
<evidence type="ECO:0000313" key="2">
    <source>
        <dbReference type="EMBL" id="GAV84696.1"/>
    </source>
</evidence>
<gene>
    <name evidence="2" type="ORF">CFOL_v3_28138</name>
</gene>
<sequence length="173" mass="20253">MTSEADSSVAKPAPNPLPSNLQSIITSENSLFPITDHKFNGSNYNQWSHSVMIFICEKGKEDYIIGTTVPPEESSARYRIWKVENHMVMSWLLNSMTITDYFNALIRYWHQLDMLEDIEWHCPEDNQQYKKILEKERIYKSLLCLNKEFDEVRGRILSIKTLPSVREVFSEVC</sequence>
<dbReference type="PANTHER" id="PTHR37610:SF47">
    <property type="entry name" value="RETROTRANSPOSON COPIA-LIKE N-TERMINAL DOMAIN-CONTAINING PROTEIN"/>
    <property type="match status" value="1"/>
</dbReference>
<accession>A0A1Q3CWR9</accession>
<organism evidence="2 3">
    <name type="scientific">Cephalotus follicularis</name>
    <name type="common">Albany pitcher plant</name>
    <dbReference type="NCBI Taxonomy" id="3775"/>
    <lineage>
        <taxon>Eukaryota</taxon>
        <taxon>Viridiplantae</taxon>
        <taxon>Streptophyta</taxon>
        <taxon>Embryophyta</taxon>
        <taxon>Tracheophyta</taxon>
        <taxon>Spermatophyta</taxon>
        <taxon>Magnoliopsida</taxon>
        <taxon>eudicotyledons</taxon>
        <taxon>Gunneridae</taxon>
        <taxon>Pentapetalae</taxon>
        <taxon>rosids</taxon>
        <taxon>fabids</taxon>
        <taxon>Oxalidales</taxon>
        <taxon>Cephalotaceae</taxon>
        <taxon>Cephalotus</taxon>
    </lineage>
</organism>
<dbReference type="OrthoDB" id="1725534at2759"/>
<dbReference type="EMBL" id="BDDD01003309">
    <property type="protein sequence ID" value="GAV84696.1"/>
    <property type="molecule type" value="Genomic_DNA"/>
</dbReference>
<dbReference type="AlphaFoldDB" id="A0A1Q3CWR9"/>
<proteinExistence type="predicted"/>
<dbReference type="Proteomes" id="UP000187406">
    <property type="component" value="Unassembled WGS sequence"/>
</dbReference>
<dbReference type="Pfam" id="PF14244">
    <property type="entry name" value="Retrotran_gag_3"/>
    <property type="match status" value="1"/>
</dbReference>
<keyword evidence="3" id="KW-1185">Reference proteome</keyword>
<feature type="domain" description="Retrotransposon Copia-like N-terminal" evidence="1">
    <location>
        <begin position="28"/>
        <end position="72"/>
    </location>
</feature>
<reference evidence="3" key="1">
    <citation type="submission" date="2016-04" db="EMBL/GenBank/DDBJ databases">
        <title>Cephalotus genome sequencing.</title>
        <authorList>
            <person name="Fukushima K."/>
            <person name="Hasebe M."/>
            <person name="Fang X."/>
        </authorList>
    </citation>
    <scope>NUCLEOTIDE SEQUENCE [LARGE SCALE GENOMIC DNA]</scope>
    <source>
        <strain evidence="3">cv. St1</strain>
    </source>
</reference>
<evidence type="ECO:0000313" key="3">
    <source>
        <dbReference type="Proteomes" id="UP000187406"/>
    </source>
</evidence>
<comment type="caution">
    <text evidence="2">The sequence shown here is derived from an EMBL/GenBank/DDBJ whole genome shotgun (WGS) entry which is preliminary data.</text>
</comment>
<evidence type="ECO:0000259" key="1">
    <source>
        <dbReference type="Pfam" id="PF14244"/>
    </source>
</evidence>
<name>A0A1Q3CWR9_CEPFO</name>
<dbReference type="InterPro" id="IPR029472">
    <property type="entry name" value="Copia-like_N"/>
</dbReference>